<dbReference type="AlphaFoldDB" id="K9XV53"/>
<dbReference type="Pfam" id="PF11964">
    <property type="entry name" value="SpoIIAA-like"/>
    <property type="match status" value="1"/>
</dbReference>
<dbReference type="InterPro" id="IPR021866">
    <property type="entry name" value="SpoIIAA-like"/>
</dbReference>
<dbReference type="Proteomes" id="UP000010473">
    <property type="component" value="Chromosome"/>
</dbReference>
<protein>
    <recommendedName>
        <fullName evidence="3">UspA domain-containing protein</fullName>
    </recommendedName>
</protein>
<evidence type="ECO:0000313" key="1">
    <source>
        <dbReference type="EMBL" id="AFZ36423.1"/>
    </source>
</evidence>
<gene>
    <name evidence="1" type="ordered locus">Sta7437_2904</name>
</gene>
<dbReference type="InterPro" id="IPR038396">
    <property type="entry name" value="SpoIIAA-like_sf"/>
</dbReference>
<evidence type="ECO:0008006" key="3">
    <source>
        <dbReference type="Google" id="ProtNLM"/>
    </source>
</evidence>
<evidence type="ECO:0000313" key="2">
    <source>
        <dbReference type="Proteomes" id="UP000010473"/>
    </source>
</evidence>
<dbReference type="InterPro" id="IPR036513">
    <property type="entry name" value="STAS_dom_sf"/>
</dbReference>
<dbReference type="SUPFAM" id="SSF52091">
    <property type="entry name" value="SpoIIaa-like"/>
    <property type="match status" value="1"/>
</dbReference>
<dbReference type="RefSeq" id="WP_015194090.1">
    <property type="nucleotide sequence ID" value="NC_019748.1"/>
</dbReference>
<organism evidence="1 2">
    <name type="scientific">Stanieria cyanosphaera (strain ATCC 29371 / PCC 7437)</name>
    <dbReference type="NCBI Taxonomy" id="111780"/>
    <lineage>
        <taxon>Bacteria</taxon>
        <taxon>Bacillati</taxon>
        <taxon>Cyanobacteriota</taxon>
        <taxon>Cyanophyceae</taxon>
        <taxon>Pleurocapsales</taxon>
        <taxon>Dermocarpellaceae</taxon>
        <taxon>Stanieria</taxon>
    </lineage>
</organism>
<dbReference type="KEGG" id="scs:Sta7437_2904"/>
<dbReference type="EMBL" id="CP003653">
    <property type="protein sequence ID" value="AFZ36423.1"/>
    <property type="molecule type" value="Genomic_DNA"/>
</dbReference>
<reference evidence="2" key="1">
    <citation type="journal article" date="2013" name="Proc. Natl. Acad. Sci. U.S.A.">
        <title>Improving the coverage of the cyanobacterial phylum using diversity-driven genome sequencing.</title>
        <authorList>
            <person name="Shih P.M."/>
            <person name="Wu D."/>
            <person name="Latifi A."/>
            <person name="Axen S.D."/>
            <person name="Fewer D.P."/>
            <person name="Talla E."/>
            <person name="Calteau A."/>
            <person name="Cai F."/>
            <person name="Tandeau de Marsac N."/>
            <person name="Rippka R."/>
            <person name="Herdman M."/>
            <person name="Sivonen K."/>
            <person name="Coursin T."/>
            <person name="Laurent T."/>
            <person name="Goodwin L."/>
            <person name="Nolan M."/>
            <person name="Davenport K.W."/>
            <person name="Han C.S."/>
            <person name="Rubin E.M."/>
            <person name="Eisen J.A."/>
            <person name="Woyke T."/>
            <person name="Gugger M."/>
            <person name="Kerfeld C.A."/>
        </authorList>
    </citation>
    <scope>NUCLEOTIDE SEQUENCE [LARGE SCALE GENOMIC DNA]</scope>
    <source>
        <strain evidence="2">ATCC 29371 / PCC 7437</strain>
    </source>
</reference>
<accession>K9XV53</accession>
<keyword evidence="2" id="KW-1185">Reference proteome</keyword>
<dbReference type="eggNOG" id="ENOG5030I8I">
    <property type="taxonomic scope" value="Bacteria"/>
</dbReference>
<sequence>MLEYRQDQNSNVIGIKVDGKITKNDFTELVHKLETAINNYGQIRILVEFIQMQGLEASAFWEDLRFSLTHFKDISRYAIVGEQTWLQAWTNLVKPFIPCEVKYFKSNELEEAWHWLESSSSFSED</sequence>
<dbReference type="Gene3D" id="3.40.50.10600">
    <property type="entry name" value="SpoIIaa-like domains"/>
    <property type="match status" value="1"/>
</dbReference>
<dbReference type="OrthoDB" id="9811577at2"/>
<name>K9XV53_STAC7</name>
<proteinExistence type="predicted"/>
<dbReference type="HOGENOM" id="CLU_137390_0_1_3"/>